<reference evidence="9 10" key="1">
    <citation type="submission" date="2018-12" db="EMBL/GenBank/DDBJ databases">
        <title>Genome Sequence of Candidatus Viridilinea halotolerans isolated from saline sulfide-rich spring.</title>
        <authorList>
            <person name="Grouzdev D.S."/>
            <person name="Burganskaya E.I."/>
            <person name="Krutkina M.S."/>
            <person name="Sukhacheva M.V."/>
            <person name="Gorlenko V.M."/>
        </authorList>
    </citation>
    <scope>NUCLEOTIDE SEQUENCE [LARGE SCALE GENOMIC DNA]</scope>
    <source>
        <strain evidence="9">Chok-6</strain>
    </source>
</reference>
<dbReference type="EMBL" id="RSAS01000276">
    <property type="protein sequence ID" value="RRR74416.1"/>
    <property type="molecule type" value="Genomic_DNA"/>
</dbReference>
<accession>A0A426U3N2</accession>
<feature type="domain" description="Cyclic nucleotide-binding" evidence="8">
    <location>
        <begin position="1000"/>
        <end position="1099"/>
    </location>
</feature>
<evidence type="ECO:0000256" key="1">
    <source>
        <dbReference type="ARBA" id="ARBA00001947"/>
    </source>
</evidence>
<organism evidence="9 10">
    <name type="scientific">Candidatus Viridilinea halotolerans</name>
    <dbReference type="NCBI Taxonomy" id="2491704"/>
    <lineage>
        <taxon>Bacteria</taxon>
        <taxon>Bacillati</taxon>
        <taxon>Chloroflexota</taxon>
        <taxon>Chloroflexia</taxon>
        <taxon>Chloroflexales</taxon>
        <taxon>Chloroflexineae</taxon>
        <taxon>Oscillochloridaceae</taxon>
        <taxon>Candidatus Viridilinea</taxon>
    </lineage>
</organism>
<proteinExistence type="inferred from homology"/>
<feature type="transmembrane region" description="Helical" evidence="7">
    <location>
        <begin position="402"/>
        <end position="425"/>
    </location>
</feature>
<sequence>MPTRSAQFNATIMPGGLWGDLSKAAALATPPVGIYAALNDRLAAPAPTESSEIYGNVKQRTDVAQYRPCRAEGVDAEELHEDGHDYTILSTAAGRYLRLSPVEAELWRAMDGSRTVAELGMLAFTRFRQLVLVADLVEGLRQGGFLADAPVGVYRALCTHQDEQGIKGWSRRVWRNLQTRKVQLDGVDAVAAQIYRWGGWSLFTLPFLGLMALLVGMGAGFFSLVASGQWHAYSLIDTGNLGPSLFALWVALLCSFALHELAHAVAVKHFGRRVLSGGVMLYYAMPAAYVDTSDIWRAGRRPRIIVSLAGPLCDLLVGSVAAILAVVLPMGWAGEAAYRLAAACYIAAICNLNPLLELDGYYMLSDWLRLPNLRARALGFIAGPLWQKLQTRAPFGREERIFTLYGSLAALYTTLAIVLAVVFWQNQLLRMLGDLWLNGGQVGRLLAMLIMLVAVLPIIVGLLVAAWGVVVIAAGWIARRGYARSPFVVATAMVLLACALAVLPLRLGVTPETQLIGPLLWMVALIAQLALRADYHGAAVARALDAFLAVTSIELVAQLGLLLLPDAFVVWISVQSFGFTLLLLAGFVALLDYDLHQASWAELLISALLLGLAFLAGGGAIWIIQQAHPTWPFGGVVLLATPVYASMVALALLLPLVVSLHDSRQRWSWFLLWTGMVMQAGAYLLELHTSSRIMPASLAAVVLASGLWAAAWLAHIVALRQPTALILNWPVEGGRSEGERLQRAFQHTYAGLYRMLHSYSGARRARALDDRMDILAATANWELTLDRDRARIGAELAARPLDAQGLRFAEVLRYSVTEIERLAGATFARRAIQAAYDALPWPEREAADRRCFPHTPWARELSQAFGDARAARLRLLREIERFALCDDETLAALASAFEPQRMHAGANLPAASGLWIVEAGEVLIKAGERIVGEVQRGACLDLSIRQDASEEARSYQTSINSTLLFLPAREAQRLLVHSGADAVEEQNLAALVRDLERAPFFHELPRALLRTLALQAKRLTLAPHTPIVRQGLPGGRLYVMVRGEAAVVCQEPATATTAAHARLVARLGPPELFGEIELLRGTLPIASVVSIGQCEVIALPHHAVAPFLANGQLGMRNLERIGTGRLWELKGVMATGQVG</sequence>
<feature type="transmembrane region" description="Helical" evidence="7">
    <location>
        <begin position="304"/>
        <end position="330"/>
    </location>
</feature>
<name>A0A426U3N2_9CHLR</name>
<feature type="transmembrane region" description="Helical" evidence="7">
    <location>
        <begin position="487"/>
        <end position="509"/>
    </location>
</feature>
<dbReference type="Pfam" id="PF00027">
    <property type="entry name" value="cNMP_binding"/>
    <property type="match status" value="1"/>
</dbReference>
<dbReference type="AlphaFoldDB" id="A0A426U3N2"/>
<feature type="transmembrane region" description="Helical" evidence="7">
    <location>
        <begin position="543"/>
        <end position="564"/>
    </location>
</feature>
<gene>
    <name evidence="9" type="ORF">EI684_07140</name>
</gene>
<evidence type="ECO:0000256" key="6">
    <source>
        <dbReference type="ARBA" id="ARBA00023136"/>
    </source>
</evidence>
<dbReference type="CDD" id="cd00038">
    <property type="entry name" value="CAP_ED"/>
    <property type="match status" value="1"/>
</dbReference>
<feature type="transmembrane region" description="Helical" evidence="7">
    <location>
        <begin position="697"/>
        <end position="719"/>
    </location>
</feature>
<evidence type="ECO:0000256" key="4">
    <source>
        <dbReference type="ARBA" id="ARBA00022692"/>
    </source>
</evidence>
<dbReference type="PANTHER" id="PTHR23011:SF28">
    <property type="entry name" value="CYCLIC NUCLEOTIDE-BINDING DOMAIN CONTAINING PROTEIN"/>
    <property type="match status" value="1"/>
</dbReference>
<feature type="transmembrane region" description="Helical" evidence="7">
    <location>
        <begin position="445"/>
        <end position="475"/>
    </location>
</feature>
<protein>
    <submittedName>
        <fullName evidence="9">Cyclic nucleotide-binding domain-containing protein</fullName>
    </submittedName>
</protein>
<feature type="transmembrane region" description="Helical" evidence="7">
    <location>
        <begin position="570"/>
        <end position="591"/>
    </location>
</feature>
<feature type="transmembrane region" description="Helical" evidence="7">
    <location>
        <begin position="336"/>
        <end position="356"/>
    </location>
</feature>
<feature type="transmembrane region" description="Helical" evidence="7">
    <location>
        <begin position="603"/>
        <end position="624"/>
    </location>
</feature>
<feature type="transmembrane region" description="Helical" evidence="7">
    <location>
        <begin position="246"/>
        <end position="267"/>
    </location>
</feature>
<dbReference type="InterPro" id="IPR018490">
    <property type="entry name" value="cNMP-bd_dom_sf"/>
</dbReference>
<comment type="caution">
    <text evidence="9">The sequence shown here is derived from an EMBL/GenBank/DDBJ whole genome shotgun (WGS) entry which is preliminary data.</text>
</comment>
<keyword evidence="6 7" id="KW-0472">Membrane</keyword>
<dbReference type="Pfam" id="PF02163">
    <property type="entry name" value="Peptidase_M50"/>
    <property type="match status" value="1"/>
</dbReference>
<evidence type="ECO:0000256" key="7">
    <source>
        <dbReference type="SAM" id="Phobius"/>
    </source>
</evidence>
<comment type="cofactor">
    <cofactor evidence="1">
        <name>Zn(2+)</name>
        <dbReference type="ChEBI" id="CHEBI:29105"/>
    </cofactor>
</comment>
<evidence type="ECO:0000256" key="2">
    <source>
        <dbReference type="ARBA" id="ARBA00004141"/>
    </source>
</evidence>
<dbReference type="GO" id="GO:0006508">
    <property type="term" value="P:proteolysis"/>
    <property type="evidence" value="ECO:0007669"/>
    <property type="project" value="InterPro"/>
</dbReference>
<evidence type="ECO:0000259" key="8">
    <source>
        <dbReference type="PROSITE" id="PS50042"/>
    </source>
</evidence>
<dbReference type="SMART" id="SM00100">
    <property type="entry name" value="cNMP"/>
    <property type="match status" value="1"/>
</dbReference>
<dbReference type="PROSITE" id="PS50042">
    <property type="entry name" value="CNMP_BINDING_3"/>
    <property type="match status" value="1"/>
</dbReference>
<feature type="transmembrane region" description="Helical" evidence="7">
    <location>
        <begin position="636"/>
        <end position="660"/>
    </location>
</feature>
<dbReference type="InterPro" id="IPR008915">
    <property type="entry name" value="Peptidase_M50"/>
</dbReference>
<evidence type="ECO:0000313" key="9">
    <source>
        <dbReference type="EMBL" id="RRR74416.1"/>
    </source>
</evidence>
<evidence type="ECO:0000256" key="5">
    <source>
        <dbReference type="ARBA" id="ARBA00022989"/>
    </source>
</evidence>
<dbReference type="PANTHER" id="PTHR23011">
    <property type="entry name" value="CYCLIC NUCLEOTIDE-BINDING DOMAIN CONTAINING PROTEIN"/>
    <property type="match status" value="1"/>
</dbReference>
<dbReference type="GO" id="GO:0016020">
    <property type="term" value="C:membrane"/>
    <property type="evidence" value="ECO:0007669"/>
    <property type="project" value="UniProtKB-SubCell"/>
</dbReference>
<keyword evidence="4 7" id="KW-0812">Transmembrane</keyword>
<feature type="transmembrane region" description="Helical" evidence="7">
    <location>
        <begin position="202"/>
        <end position="226"/>
    </location>
</feature>
<dbReference type="Proteomes" id="UP000280307">
    <property type="component" value="Unassembled WGS sequence"/>
</dbReference>
<comment type="similarity">
    <text evidence="3">Belongs to the peptidase M50B family.</text>
</comment>
<dbReference type="InterPro" id="IPR000595">
    <property type="entry name" value="cNMP-bd_dom"/>
</dbReference>
<keyword evidence="5 7" id="KW-1133">Transmembrane helix</keyword>
<dbReference type="InterPro" id="IPR014710">
    <property type="entry name" value="RmlC-like_jellyroll"/>
</dbReference>
<evidence type="ECO:0000313" key="10">
    <source>
        <dbReference type="Proteomes" id="UP000280307"/>
    </source>
</evidence>
<evidence type="ECO:0000256" key="3">
    <source>
        <dbReference type="ARBA" id="ARBA00007931"/>
    </source>
</evidence>
<feature type="transmembrane region" description="Helical" evidence="7">
    <location>
        <begin position="515"/>
        <end position="531"/>
    </location>
</feature>
<comment type="subcellular location">
    <subcellularLocation>
        <location evidence="2">Membrane</location>
        <topology evidence="2">Multi-pass membrane protein</topology>
    </subcellularLocation>
</comment>
<dbReference type="Gene3D" id="2.60.120.10">
    <property type="entry name" value="Jelly Rolls"/>
    <property type="match status" value="1"/>
</dbReference>
<dbReference type="SUPFAM" id="SSF51206">
    <property type="entry name" value="cAMP-binding domain-like"/>
    <property type="match status" value="1"/>
</dbReference>